<sequence>MATSASLPGCAEDFSPWRPLPSRVSSHELSSGLPASSDAEAGDVNPGARMLAGTSPLPVFVKRRLPGRRVLLSLKLGYKTRPEKEALPPHSAAEKGWCYLQDTPEGPKSGFGAFGTADPSYQPFACTHRLSHVLSTETVHEYAKPVTFLACELVTGSQIRTLGDETMKCNVLVVARGAHPPSHWHSSAYEDKYNR</sequence>
<reference evidence="1" key="2">
    <citation type="journal article" date="2022" name="New Phytol.">
        <title>Evolutionary transition to the ectomycorrhizal habit in the genomes of a hyperdiverse lineage of mushroom-forming fungi.</title>
        <authorList>
            <person name="Looney B."/>
            <person name="Miyauchi S."/>
            <person name="Morin E."/>
            <person name="Drula E."/>
            <person name="Courty P.E."/>
            <person name="Kohler A."/>
            <person name="Kuo A."/>
            <person name="LaButti K."/>
            <person name="Pangilinan J."/>
            <person name="Lipzen A."/>
            <person name="Riley R."/>
            <person name="Andreopoulos W."/>
            <person name="He G."/>
            <person name="Johnson J."/>
            <person name="Nolan M."/>
            <person name="Tritt A."/>
            <person name="Barry K.W."/>
            <person name="Grigoriev I.V."/>
            <person name="Nagy L.G."/>
            <person name="Hibbett D."/>
            <person name="Henrissat B."/>
            <person name="Matheny P.B."/>
            <person name="Labbe J."/>
            <person name="Martin F.M."/>
        </authorList>
    </citation>
    <scope>NUCLEOTIDE SEQUENCE</scope>
    <source>
        <strain evidence="1">EC-137</strain>
    </source>
</reference>
<gene>
    <name evidence="1" type="ORF">K488DRAFT_70522</name>
</gene>
<evidence type="ECO:0000313" key="2">
    <source>
        <dbReference type="Proteomes" id="UP000814128"/>
    </source>
</evidence>
<evidence type="ECO:0000313" key="1">
    <source>
        <dbReference type="EMBL" id="KAI0032554.1"/>
    </source>
</evidence>
<keyword evidence="2" id="KW-1185">Reference proteome</keyword>
<comment type="caution">
    <text evidence="1">The sequence shown here is derived from an EMBL/GenBank/DDBJ whole genome shotgun (WGS) entry which is preliminary data.</text>
</comment>
<reference evidence="1" key="1">
    <citation type="submission" date="2021-02" db="EMBL/GenBank/DDBJ databases">
        <authorList>
            <consortium name="DOE Joint Genome Institute"/>
            <person name="Ahrendt S."/>
            <person name="Looney B.P."/>
            <person name="Miyauchi S."/>
            <person name="Morin E."/>
            <person name="Drula E."/>
            <person name="Courty P.E."/>
            <person name="Chicoki N."/>
            <person name="Fauchery L."/>
            <person name="Kohler A."/>
            <person name="Kuo A."/>
            <person name="Labutti K."/>
            <person name="Pangilinan J."/>
            <person name="Lipzen A."/>
            <person name="Riley R."/>
            <person name="Andreopoulos W."/>
            <person name="He G."/>
            <person name="Johnson J."/>
            <person name="Barry K.W."/>
            <person name="Grigoriev I.V."/>
            <person name="Nagy L."/>
            <person name="Hibbett D."/>
            <person name="Henrissat B."/>
            <person name="Matheny P.B."/>
            <person name="Labbe J."/>
            <person name="Martin F."/>
        </authorList>
    </citation>
    <scope>NUCLEOTIDE SEQUENCE</scope>
    <source>
        <strain evidence="1">EC-137</strain>
    </source>
</reference>
<protein>
    <submittedName>
        <fullName evidence="1">Uncharacterized protein</fullName>
    </submittedName>
</protein>
<accession>A0ACB8QL21</accession>
<name>A0ACB8QL21_9AGAM</name>
<dbReference type="Proteomes" id="UP000814128">
    <property type="component" value="Unassembled WGS sequence"/>
</dbReference>
<dbReference type="EMBL" id="MU273542">
    <property type="protein sequence ID" value="KAI0032554.1"/>
    <property type="molecule type" value="Genomic_DNA"/>
</dbReference>
<organism evidence="1 2">
    <name type="scientific">Vararia minispora EC-137</name>
    <dbReference type="NCBI Taxonomy" id="1314806"/>
    <lineage>
        <taxon>Eukaryota</taxon>
        <taxon>Fungi</taxon>
        <taxon>Dikarya</taxon>
        <taxon>Basidiomycota</taxon>
        <taxon>Agaricomycotina</taxon>
        <taxon>Agaricomycetes</taxon>
        <taxon>Russulales</taxon>
        <taxon>Lachnocladiaceae</taxon>
        <taxon>Vararia</taxon>
    </lineage>
</organism>
<proteinExistence type="predicted"/>